<protein>
    <submittedName>
        <fullName evidence="1">Uncharacterized protein</fullName>
    </submittedName>
</protein>
<dbReference type="RefSeq" id="WP_002694162.1">
    <property type="nucleotide sequence ID" value="NZ_AAWS01000004.1"/>
</dbReference>
<accession>A1ZER4</accession>
<organism evidence="1 2">
    <name type="scientific">Microscilla marina ATCC 23134</name>
    <dbReference type="NCBI Taxonomy" id="313606"/>
    <lineage>
        <taxon>Bacteria</taxon>
        <taxon>Pseudomonadati</taxon>
        <taxon>Bacteroidota</taxon>
        <taxon>Cytophagia</taxon>
        <taxon>Cytophagales</taxon>
        <taxon>Microscillaceae</taxon>
        <taxon>Microscilla</taxon>
    </lineage>
</organism>
<comment type="caution">
    <text evidence="1">The sequence shown here is derived from an EMBL/GenBank/DDBJ whole genome shotgun (WGS) entry which is preliminary data.</text>
</comment>
<dbReference type="EMBL" id="AAWS01000004">
    <property type="protein sequence ID" value="EAY31016.1"/>
    <property type="molecule type" value="Genomic_DNA"/>
</dbReference>
<gene>
    <name evidence="1" type="ORF">M23134_07423</name>
</gene>
<evidence type="ECO:0000313" key="1">
    <source>
        <dbReference type="EMBL" id="EAY31016.1"/>
    </source>
</evidence>
<proteinExistence type="predicted"/>
<name>A1ZER4_MICM2</name>
<dbReference type="Proteomes" id="UP000004095">
    <property type="component" value="Unassembled WGS sequence"/>
</dbReference>
<keyword evidence="2" id="KW-1185">Reference proteome</keyword>
<sequence>MKYTTIIAAAEKLTDEELGYLITRLDDMLSARYYHQADQAPQPQEYQKEVIPASDSASGFILEEFSEYTQGHLYLMCLPNGDCFNYALFTVAEQGMEDIFILVDGKQDWQEQLAPKIEQFFRQAST</sequence>
<dbReference type="OrthoDB" id="1673646at2"/>
<evidence type="ECO:0000313" key="2">
    <source>
        <dbReference type="Proteomes" id="UP000004095"/>
    </source>
</evidence>
<dbReference type="AlphaFoldDB" id="A1ZER4"/>
<reference evidence="1 2" key="1">
    <citation type="submission" date="2007-01" db="EMBL/GenBank/DDBJ databases">
        <authorList>
            <person name="Haygood M."/>
            <person name="Podell S."/>
            <person name="Anderson C."/>
            <person name="Hopkinson B."/>
            <person name="Roe K."/>
            <person name="Barbeau K."/>
            <person name="Gaasterland T."/>
            <person name="Ferriera S."/>
            <person name="Johnson J."/>
            <person name="Kravitz S."/>
            <person name="Beeson K."/>
            <person name="Sutton G."/>
            <person name="Rogers Y.-H."/>
            <person name="Friedman R."/>
            <person name="Frazier M."/>
            <person name="Venter J.C."/>
        </authorList>
    </citation>
    <scope>NUCLEOTIDE SEQUENCE [LARGE SCALE GENOMIC DNA]</scope>
    <source>
        <strain evidence="1 2">ATCC 23134</strain>
    </source>
</reference>